<reference evidence="2 3" key="1">
    <citation type="submission" date="2014-10" db="EMBL/GenBank/DDBJ databases">
        <title>Whole genome sequence of Francisella endociliophora strain FSC1006, isolated from a laboratory culture of the marine ciliate Euplotes raikovi.</title>
        <authorList>
            <person name="Granberg M."/>
            <person name="Backman S."/>
            <person name="Lundmark E."/>
            <person name="Nilsson E."/>
            <person name="Karlsson E."/>
            <person name="Thelaus J."/>
            <person name="Ohrman C."/>
            <person name="Larkeryd A."/>
            <person name="Stenberg P."/>
        </authorList>
    </citation>
    <scope>NUCLEOTIDE SEQUENCE [LARGE SCALE GENOMIC DNA]</scope>
    <source>
        <strain evidence="2 3">FSC1006</strain>
    </source>
</reference>
<dbReference type="InterPro" id="IPR034904">
    <property type="entry name" value="FSCA_dom_sf"/>
</dbReference>
<dbReference type="InterPro" id="IPR002744">
    <property type="entry name" value="MIP18-like"/>
</dbReference>
<evidence type="ECO:0000259" key="1">
    <source>
        <dbReference type="Pfam" id="PF01883"/>
    </source>
</evidence>
<dbReference type="OrthoDB" id="9805360at2"/>
<evidence type="ECO:0000313" key="2">
    <source>
        <dbReference type="EMBL" id="AIT10156.1"/>
    </source>
</evidence>
<proteinExistence type="predicted"/>
<dbReference type="Gene3D" id="3.30.300.130">
    <property type="entry name" value="Fe-S cluster assembly (FSCA)"/>
    <property type="match status" value="1"/>
</dbReference>
<dbReference type="Proteomes" id="UP000029672">
    <property type="component" value="Chromosome"/>
</dbReference>
<dbReference type="InterPro" id="IPR017776">
    <property type="entry name" value="FeS_assembly_SufT_put"/>
</dbReference>
<dbReference type="KEGG" id="frf:LO80_09350"/>
<feature type="domain" description="MIP18 family-like" evidence="1">
    <location>
        <begin position="84"/>
        <end position="159"/>
    </location>
</feature>
<dbReference type="EMBL" id="CP009574">
    <property type="protein sequence ID" value="AIT10156.1"/>
    <property type="molecule type" value="Genomic_DNA"/>
</dbReference>
<keyword evidence="3" id="KW-1185">Reference proteome</keyword>
<dbReference type="InterPro" id="IPR052339">
    <property type="entry name" value="Fe-S_Maturation_MIP18"/>
</dbReference>
<evidence type="ECO:0000313" key="3">
    <source>
        <dbReference type="Proteomes" id="UP000029672"/>
    </source>
</evidence>
<organism evidence="2 3">
    <name type="scientific">Candidatus Francisella endociliophora</name>
    <dbReference type="NCBI Taxonomy" id="653937"/>
    <lineage>
        <taxon>Bacteria</taxon>
        <taxon>Pseudomonadati</taxon>
        <taxon>Pseudomonadota</taxon>
        <taxon>Gammaproteobacteria</taxon>
        <taxon>Thiotrichales</taxon>
        <taxon>Francisellaceae</taxon>
        <taxon>Francisella</taxon>
    </lineage>
</organism>
<dbReference type="RefSeq" id="WP_040010530.1">
    <property type="nucleotide sequence ID" value="NZ_CP009574.1"/>
</dbReference>
<sequence length="183" mass="20154">MKATDVTIVRRQVKAIAVPFGNEVELMPGQEVLVTQDKGGSFTLNVNGNLLHLDGKDADAIGKQVVKYPVEGYDIKPGDPINMDAVWDQMKTVYDPEIPVNVVDLGLIYNVVTRKLDNGNFHVIIDMTLTAPGCGMGPVLMTDVERRVAMLPNVDKVDVVMVFDPPWNSELMTEEAKLELGLF</sequence>
<name>A0A097ERF2_9GAMM</name>
<accession>A0A097ERF2</accession>
<dbReference type="SUPFAM" id="SSF117916">
    <property type="entry name" value="Fe-S cluster assembly (FSCA) domain-like"/>
    <property type="match status" value="1"/>
</dbReference>
<gene>
    <name evidence="2" type="ORF">LO80_09350</name>
</gene>
<dbReference type="HOGENOM" id="CLU_091588_1_0_6"/>
<dbReference type="PANTHER" id="PTHR42831">
    <property type="entry name" value="FE-S PROTEIN MATURATION AUXILIARY FACTOR YITW"/>
    <property type="match status" value="1"/>
</dbReference>
<dbReference type="PANTHER" id="PTHR42831:SF1">
    <property type="entry name" value="FE-S PROTEIN MATURATION AUXILIARY FACTOR YITW"/>
    <property type="match status" value="1"/>
</dbReference>
<dbReference type="STRING" id="1547445.LO80_09350"/>
<dbReference type="NCBIfam" id="TIGR03406">
    <property type="entry name" value="FeS_long_SufT"/>
    <property type="match status" value="1"/>
</dbReference>
<dbReference type="eggNOG" id="COG2151">
    <property type="taxonomic scope" value="Bacteria"/>
</dbReference>
<dbReference type="AlphaFoldDB" id="A0A097ERF2"/>
<dbReference type="Pfam" id="PF01883">
    <property type="entry name" value="FeS_assembly_P"/>
    <property type="match status" value="1"/>
</dbReference>
<protein>
    <submittedName>
        <fullName evidence="2">FeS assembly SUF system protein SufT</fullName>
    </submittedName>
</protein>